<dbReference type="InterPro" id="IPR014955">
    <property type="entry name" value="DUF1826"/>
</dbReference>
<organism evidence="1 2">
    <name type="scientific">Acetobacter estunensis</name>
    <dbReference type="NCBI Taxonomy" id="104097"/>
    <lineage>
        <taxon>Bacteria</taxon>
        <taxon>Pseudomonadati</taxon>
        <taxon>Pseudomonadota</taxon>
        <taxon>Alphaproteobacteria</taxon>
        <taxon>Acetobacterales</taxon>
        <taxon>Acetobacteraceae</taxon>
        <taxon>Acetobacter</taxon>
    </lineage>
</organism>
<dbReference type="AlphaFoldDB" id="A0A967ED42"/>
<accession>A0A967ED42</accession>
<dbReference type="RefSeq" id="WP_166313987.1">
    <property type="nucleotide sequence ID" value="NZ_WOTH01000009.1"/>
</dbReference>
<protein>
    <submittedName>
        <fullName evidence="1">DUF1826 domain-containing protein</fullName>
    </submittedName>
</protein>
<gene>
    <name evidence="1" type="ORF">GOB87_06455</name>
</gene>
<dbReference type="EMBL" id="WOTH01000009">
    <property type="protein sequence ID" value="NHO53605.1"/>
    <property type="molecule type" value="Genomic_DNA"/>
</dbReference>
<dbReference type="Proteomes" id="UP000597459">
    <property type="component" value="Unassembled WGS sequence"/>
</dbReference>
<reference evidence="1" key="1">
    <citation type="submission" date="2019-11" db="EMBL/GenBank/DDBJ databases">
        <title>Description of new Acetobacter species.</title>
        <authorList>
            <person name="Cleenwerck I."/>
            <person name="Sombolestani A.S."/>
        </authorList>
    </citation>
    <scope>NUCLEOTIDE SEQUENCE</scope>
    <source>
        <strain evidence="1">LMG 1626</strain>
    </source>
</reference>
<sequence length="198" mass="22343">MRQACLTRERIAAAPAPFQNITFPDCHIIQEPRVLMKGIRQAAALYIAYGPPLFLSRGSVEALETELPPFMPGDMRPLMDDTLTLARRYQRLSGTDEIRFRLEKIKDDSCRCFHVDNVPLRLLCAYAGPGVQWHHAGEEDVHETPTGYITLLKGRLYPGWSEEGSVRHRSPPLSTLNAPVTRLLLTLDHPDACGMRPR</sequence>
<name>A0A967ED42_9PROT</name>
<dbReference type="Pfam" id="PF08856">
    <property type="entry name" value="DUF1826"/>
    <property type="match status" value="1"/>
</dbReference>
<evidence type="ECO:0000313" key="2">
    <source>
        <dbReference type="Proteomes" id="UP000597459"/>
    </source>
</evidence>
<comment type="caution">
    <text evidence="1">The sequence shown here is derived from an EMBL/GenBank/DDBJ whole genome shotgun (WGS) entry which is preliminary data.</text>
</comment>
<keyword evidence="2" id="KW-1185">Reference proteome</keyword>
<evidence type="ECO:0000313" key="1">
    <source>
        <dbReference type="EMBL" id="NHO53605.1"/>
    </source>
</evidence>
<proteinExistence type="predicted"/>